<dbReference type="InterPro" id="IPR015422">
    <property type="entry name" value="PyrdxlP-dep_Trfase_small"/>
</dbReference>
<keyword evidence="13" id="KW-1185">Reference proteome</keyword>
<dbReference type="Gene3D" id="1.10.260.50">
    <property type="match status" value="1"/>
</dbReference>
<organism evidence="12 13">
    <name type="scientific">Methylosinus sporium</name>
    <dbReference type="NCBI Taxonomy" id="428"/>
    <lineage>
        <taxon>Bacteria</taxon>
        <taxon>Pseudomonadati</taxon>
        <taxon>Pseudomonadota</taxon>
        <taxon>Alphaproteobacteria</taxon>
        <taxon>Hyphomicrobiales</taxon>
        <taxon>Methylocystaceae</taxon>
        <taxon>Methylosinus</taxon>
    </lineage>
</organism>
<dbReference type="Gene3D" id="3.40.640.10">
    <property type="entry name" value="Type I PLP-dependent aspartate aminotransferase-like (Major domain)"/>
    <property type="match status" value="1"/>
</dbReference>
<comment type="cofactor">
    <cofactor evidence="1">
        <name>pyridoxal 5'-phosphate</name>
        <dbReference type="ChEBI" id="CHEBI:597326"/>
    </cofactor>
</comment>
<dbReference type="Gene3D" id="3.90.1150.10">
    <property type="entry name" value="Aspartate Aminotransferase, domain 1"/>
    <property type="match status" value="1"/>
</dbReference>
<evidence type="ECO:0000313" key="12">
    <source>
        <dbReference type="EMBL" id="PWB92923.1"/>
    </source>
</evidence>
<dbReference type="AlphaFoldDB" id="A0A2U1SMT5"/>
<dbReference type="GO" id="GO:0031071">
    <property type="term" value="F:cysteine desulfurase activity"/>
    <property type="evidence" value="ECO:0007669"/>
    <property type="project" value="UniProtKB-EC"/>
</dbReference>
<comment type="catalytic activity">
    <reaction evidence="10">
        <text>(sulfur carrier)-H + L-cysteine = (sulfur carrier)-SH + L-alanine</text>
        <dbReference type="Rhea" id="RHEA:43892"/>
        <dbReference type="Rhea" id="RHEA-COMP:14737"/>
        <dbReference type="Rhea" id="RHEA-COMP:14739"/>
        <dbReference type="ChEBI" id="CHEBI:29917"/>
        <dbReference type="ChEBI" id="CHEBI:35235"/>
        <dbReference type="ChEBI" id="CHEBI:57972"/>
        <dbReference type="ChEBI" id="CHEBI:64428"/>
        <dbReference type="EC" id="2.8.1.7"/>
    </reaction>
</comment>
<dbReference type="InterPro" id="IPR016454">
    <property type="entry name" value="Cysteine_dSase"/>
</dbReference>
<evidence type="ECO:0000256" key="8">
    <source>
        <dbReference type="ARBA" id="ARBA00023004"/>
    </source>
</evidence>
<dbReference type="Pfam" id="PF00266">
    <property type="entry name" value="Aminotran_5"/>
    <property type="match status" value="1"/>
</dbReference>
<accession>A0A2U1SMT5</accession>
<evidence type="ECO:0000256" key="9">
    <source>
        <dbReference type="ARBA" id="ARBA00023014"/>
    </source>
</evidence>
<evidence type="ECO:0000256" key="5">
    <source>
        <dbReference type="ARBA" id="ARBA00022679"/>
    </source>
</evidence>
<evidence type="ECO:0000256" key="3">
    <source>
        <dbReference type="ARBA" id="ARBA00006490"/>
    </source>
</evidence>
<dbReference type="GO" id="GO:0046872">
    <property type="term" value="F:metal ion binding"/>
    <property type="evidence" value="ECO:0007669"/>
    <property type="project" value="UniProtKB-KW"/>
</dbReference>
<dbReference type="PANTHER" id="PTHR11601:SF34">
    <property type="entry name" value="CYSTEINE DESULFURASE"/>
    <property type="match status" value="1"/>
</dbReference>
<dbReference type="OrthoDB" id="9808002at2"/>
<evidence type="ECO:0000256" key="1">
    <source>
        <dbReference type="ARBA" id="ARBA00001933"/>
    </source>
</evidence>
<evidence type="ECO:0000256" key="4">
    <source>
        <dbReference type="ARBA" id="ARBA00013558"/>
    </source>
</evidence>
<evidence type="ECO:0000256" key="7">
    <source>
        <dbReference type="ARBA" id="ARBA00022898"/>
    </source>
</evidence>
<keyword evidence="5" id="KW-0808">Transferase</keyword>
<evidence type="ECO:0000259" key="11">
    <source>
        <dbReference type="Pfam" id="PF00266"/>
    </source>
</evidence>
<sequence length="386" mass="39944">MSAPRAYLDHNATTPLRPQARDAMLAALETLGNPSSVHAEGRAARALIEEARSEIAAGLGTKSRNVVFTSGSTEAANLILTPFLQRDQTTAEIDLLLLGAGEHPAVLAGHRFPAARAETIGLDAEGALSLDALADTLQRNKGRRILLALQAANNETGAIQPVAAAADLVHAAGGLLVCDATQAVGRLETTFAARPADALFFSSHKIGGPMGAGALAFAEDRLHIREALLRGGGQEGGRRAGTENVAAIAGFAAAFAVAKDSMEAEAERLGALRDRLEAKVAEIWPEAMFLSAKGPRLANTSAFLTPGQKAQTLLMALDVEGIALSSGSACSSGKVKASHVLAAMGLEDKAALRASLGWSSTEEHVDLFGIAFAGVAKRIRARRTAA</sequence>
<gene>
    <name evidence="12" type="ORF">C5689_15545</name>
</gene>
<evidence type="ECO:0000313" key="13">
    <source>
        <dbReference type="Proteomes" id="UP000245137"/>
    </source>
</evidence>
<dbReference type="SUPFAM" id="SSF53383">
    <property type="entry name" value="PLP-dependent transferases"/>
    <property type="match status" value="1"/>
</dbReference>
<keyword evidence="8" id="KW-0408">Iron</keyword>
<keyword evidence="7" id="KW-0663">Pyridoxal phosphate</keyword>
<keyword evidence="9" id="KW-0411">Iron-sulfur</keyword>
<dbReference type="PIRSF" id="PIRSF005572">
    <property type="entry name" value="NifS"/>
    <property type="match status" value="1"/>
</dbReference>
<dbReference type="RefSeq" id="WP_108918174.1">
    <property type="nucleotide sequence ID" value="NZ_BGJY01000024.1"/>
</dbReference>
<dbReference type="GO" id="GO:0051536">
    <property type="term" value="F:iron-sulfur cluster binding"/>
    <property type="evidence" value="ECO:0007669"/>
    <property type="project" value="UniProtKB-KW"/>
</dbReference>
<evidence type="ECO:0000256" key="10">
    <source>
        <dbReference type="ARBA" id="ARBA00050776"/>
    </source>
</evidence>
<dbReference type="PANTHER" id="PTHR11601">
    <property type="entry name" value="CYSTEINE DESULFURYLASE FAMILY MEMBER"/>
    <property type="match status" value="1"/>
</dbReference>
<proteinExistence type="inferred from homology"/>
<comment type="function">
    <text evidence="2">Catalyzes the removal of elemental sulfur atoms from cysteine to produce alanine. Seems to participate in the biosynthesis of the nitrogenase metalloclusters by providing the inorganic sulfur required for the Fe-S core formation.</text>
</comment>
<comment type="caution">
    <text evidence="12">The sequence shown here is derived from an EMBL/GenBank/DDBJ whole genome shotgun (WGS) entry which is preliminary data.</text>
</comment>
<dbReference type="InterPro" id="IPR015421">
    <property type="entry name" value="PyrdxlP-dep_Trfase_major"/>
</dbReference>
<name>A0A2U1SMT5_METSR</name>
<protein>
    <recommendedName>
        <fullName evidence="4">Cysteine desulfurase</fullName>
    </recommendedName>
</protein>
<dbReference type="InterPro" id="IPR015424">
    <property type="entry name" value="PyrdxlP-dep_Trfase"/>
</dbReference>
<evidence type="ECO:0000256" key="2">
    <source>
        <dbReference type="ARBA" id="ARBA00003120"/>
    </source>
</evidence>
<feature type="domain" description="Aminotransferase class V" evidence="11">
    <location>
        <begin position="7"/>
        <end position="368"/>
    </location>
</feature>
<dbReference type="EMBL" id="PUIV01000032">
    <property type="protein sequence ID" value="PWB92923.1"/>
    <property type="molecule type" value="Genomic_DNA"/>
</dbReference>
<comment type="similarity">
    <text evidence="3">Belongs to the class-V pyridoxal-phosphate-dependent aminotransferase family. NifS/IscS subfamily.</text>
</comment>
<evidence type="ECO:0000256" key="6">
    <source>
        <dbReference type="ARBA" id="ARBA00022723"/>
    </source>
</evidence>
<keyword evidence="6" id="KW-0479">Metal-binding</keyword>
<dbReference type="Proteomes" id="UP000245137">
    <property type="component" value="Unassembled WGS sequence"/>
</dbReference>
<dbReference type="InterPro" id="IPR000192">
    <property type="entry name" value="Aminotrans_V_dom"/>
</dbReference>
<reference evidence="12 13" key="1">
    <citation type="journal article" date="2018" name="Appl. Microbiol. Biotechnol.">
        <title>Co-cultivation of the strictly anaerobic methanogen Methanosarcina barkeri with aerobic methanotrophs in an oxygen-limited membrane bioreactor.</title>
        <authorList>
            <person name="In 't Zandt M.H."/>
            <person name="van den Bosch T.J.M."/>
            <person name="Rijkers R."/>
            <person name="van Kessel M.A.H.J."/>
            <person name="Jetten M.S.M."/>
            <person name="Welte C.U."/>
        </authorList>
    </citation>
    <scope>NUCLEOTIDE SEQUENCE [LARGE SCALE GENOMIC DNA]</scope>
    <source>
        <strain evidence="12 13">DSM 17706</strain>
    </source>
</reference>